<dbReference type="PANTHER" id="PTHR48099">
    <property type="entry name" value="C-1-TETRAHYDROFOLATE SYNTHASE, CYTOPLASMIC-RELATED"/>
    <property type="match status" value="1"/>
</dbReference>
<dbReference type="Pfam" id="PF00763">
    <property type="entry name" value="THF_DHG_CYH"/>
    <property type="match status" value="1"/>
</dbReference>
<dbReference type="Pfam" id="PF02882">
    <property type="entry name" value="THF_DHG_CYH_C"/>
    <property type="match status" value="3"/>
</dbReference>
<organism evidence="10 11">
    <name type="scientific">Chlamydomonas eustigma</name>
    <dbReference type="NCBI Taxonomy" id="1157962"/>
    <lineage>
        <taxon>Eukaryota</taxon>
        <taxon>Viridiplantae</taxon>
        <taxon>Chlorophyta</taxon>
        <taxon>core chlorophytes</taxon>
        <taxon>Chlorophyceae</taxon>
        <taxon>CS clade</taxon>
        <taxon>Chlamydomonadales</taxon>
        <taxon>Chlamydomonadaceae</taxon>
        <taxon>Chlamydomonas</taxon>
    </lineage>
</organism>
<name>A0A250XNT3_9CHLO</name>
<dbReference type="PROSITE" id="PS00767">
    <property type="entry name" value="THF_DHG_CYH_2"/>
    <property type="match status" value="1"/>
</dbReference>
<comment type="subunit">
    <text evidence="1">Homodimer.</text>
</comment>
<dbReference type="STRING" id="1157962.A0A250XNT3"/>
<dbReference type="GO" id="GO:0004477">
    <property type="term" value="F:methenyltetrahydrofolate cyclohydrolase activity"/>
    <property type="evidence" value="ECO:0007669"/>
    <property type="project" value="UniProtKB-EC"/>
</dbReference>
<evidence type="ECO:0000313" key="11">
    <source>
        <dbReference type="Proteomes" id="UP000232323"/>
    </source>
</evidence>
<proteinExistence type="inferred from homology"/>
<dbReference type="CDD" id="cd01080">
    <property type="entry name" value="NAD_bind_m-THF_DH_Cyclohyd"/>
    <property type="match status" value="1"/>
</dbReference>
<dbReference type="InterPro" id="IPR036291">
    <property type="entry name" value="NAD(P)-bd_dom_sf"/>
</dbReference>
<evidence type="ECO:0000256" key="3">
    <source>
        <dbReference type="ARBA" id="ARBA00022563"/>
    </source>
</evidence>
<dbReference type="Gene3D" id="3.40.50.10860">
    <property type="entry name" value="Leucine Dehydrogenase, chain A, domain 1"/>
    <property type="match status" value="2"/>
</dbReference>
<evidence type="ECO:0000256" key="7">
    <source>
        <dbReference type="SAM" id="MobiDB-lite"/>
    </source>
</evidence>
<evidence type="ECO:0000256" key="2">
    <source>
        <dbReference type="ARBA" id="ARBA00012776"/>
    </source>
</evidence>
<keyword evidence="11" id="KW-1185">Reference proteome</keyword>
<accession>A0A250XNT3</accession>
<feature type="region of interest" description="Disordered" evidence="7">
    <location>
        <begin position="377"/>
        <end position="401"/>
    </location>
</feature>
<protein>
    <recommendedName>
        <fullName evidence="2">methenyltetrahydrofolate cyclohydrolase</fullName>
        <ecNumber evidence="2">3.5.4.9</ecNumber>
    </recommendedName>
</protein>
<evidence type="ECO:0000256" key="4">
    <source>
        <dbReference type="ARBA" id="ARBA00022801"/>
    </source>
</evidence>
<feature type="domain" description="Tetrahydrofolate dehydrogenase/cyclohydrolase NAD(P)-binding" evidence="9">
    <location>
        <begin position="319"/>
        <end position="361"/>
    </location>
</feature>
<dbReference type="PRINTS" id="PR00085">
    <property type="entry name" value="THFDHDRGNASE"/>
</dbReference>
<evidence type="ECO:0000256" key="1">
    <source>
        <dbReference type="ARBA" id="ARBA00011738"/>
    </source>
</evidence>
<dbReference type="PANTHER" id="PTHR48099:SF27">
    <property type="entry name" value="BIFUNCTIONAL PROTEIN FOLD 2"/>
    <property type="match status" value="1"/>
</dbReference>
<dbReference type="SUPFAM" id="SSF51735">
    <property type="entry name" value="NAD(P)-binding Rossmann-fold domains"/>
    <property type="match status" value="1"/>
</dbReference>
<reference evidence="10 11" key="1">
    <citation type="submission" date="2017-08" db="EMBL/GenBank/DDBJ databases">
        <title>Acidophilic green algal genome provides insights into adaptation to an acidic environment.</title>
        <authorList>
            <person name="Hirooka S."/>
            <person name="Hirose Y."/>
            <person name="Kanesaki Y."/>
            <person name="Higuchi S."/>
            <person name="Fujiwara T."/>
            <person name="Onuma R."/>
            <person name="Era A."/>
            <person name="Ohbayashi R."/>
            <person name="Uzuka A."/>
            <person name="Nozaki H."/>
            <person name="Yoshikawa H."/>
            <person name="Miyagishima S.Y."/>
        </authorList>
    </citation>
    <scope>NUCLEOTIDE SEQUENCE [LARGE SCALE GENOMIC DNA]</scope>
    <source>
        <strain evidence="10 11">NIES-2499</strain>
    </source>
</reference>
<dbReference type="GO" id="GO:0005829">
    <property type="term" value="C:cytosol"/>
    <property type="evidence" value="ECO:0007669"/>
    <property type="project" value="TreeGrafter"/>
</dbReference>
<dbReference type="Proteomes" id="UP000232323">
    <property type="component" value="Unassembled WGS sequence"/>
</dbReference>
<keyword evidence="4" id="KW-0378">Hydrolase</keyword>
<feature type="domain" description="Tetrahydrofolate dehydrogenase/cyclohydrolase NAD(P)-binding" evidence="9">
    <location>
        <begin position="420"/>
        <end position="466"/>
    </location>
</feature>
<feature type="domain" description="Tetrahydrofolate dehydrogenase/cyclohydrolase catalytic" evidence="8">
    <location>
        <begin position="75"/>
        <end position="190"/>
    </location>
</feature>
<gene>
    <name evidence="10" type="ORF">CEUSTIGMA_g12173.t1</name>
</gene>
<sequence length="471" mass="51402">MVRSLLKIGGQNWLRSLSTYLQNHSIVEGILNVSNYISYNKLHFSSTFGGIFQCKAQQWRPQSNASFNNDNCTVLDGRRVASEWISELSVQASQLTRLMGRQPGLAVILAGRRPDSMLYVARKQEACQKVGIFSELISLSEDILQTDFEAEVKRVCNQEHVDGVLIQLPLPRHLDENALLESLDPGKDVDGFHPLNMGRLLMRGRSSCLVPCTPLGCLELLKRCGISVRGRNCVVVGDSNVVGTPLAVMLRDHGAAAVTVCHRISYTEWFEDQFKVEAMRSSAAACLPLLPGPHSPGHDRLMQRLEGGDQPSPDAGLQANRLPEITRTADILVVAIGHPELIKADWVKPGAIVVDVGINVVPPSTSLTPSYLERPASSTLSEVEQPGPSTPNAALRSRPFLPFDNTDEEFKDLSVVMKPGSYQVVGDVDFEDVRKVASALTPVPGGVGPMTIAAVLHNTMEAAKQAFNRRS</sequence>
<dbReference type="OrthoDB" id="5126881at2759"/>
<dbReference type="EC" id="3.5.4.9" evidence="2"/>
<dbReference type="InterPro" id="IPR000672">
    <property type="entry name" value="THF_DH/CycHdrlase"/>
</dbReference>
<keyword evidence="3" id="KW-0554">One-carbon metabolism</keyword>
<dbReference type="HAMAP" id="MF_01576">
    <property type="entry name" value="THF_DHG_CYH"/>
    <property type="match status" value="1"/>
</dbReference>
<dbReference type="AlphaFoldDB" id="A0A250XNT3"/>
<evidence type="ECO:0000313" key="10">
    <source>
        <dbReference type="EMBL" id="GAX84751.1"/>
    </source>
</evidence>
<dbReference type="InterPro" id="IPR020867">
    <property type="entry name" value="THF_DH/CycHdrlase_CS"/>
</dbReference>
<feature type="domain" description="Tetrahydrofolate dehydrogenase/cyclohydrolase NAD(P)-binding" evidence="9">
    <location>
        <begin position="211"/>
        <end position="265"/>
    </location>
</feature>
<dbReference type="FunFam" id="3.40.50.10860:FF:000005">
    <property type="entry name" value="C-1-tetrahydrofolate synthase, cytoplasmic, putative"/>
    <property type="match status" value="1"/>
</dbReference>
<dbReference type="GO" id="GO:0035999">
    <property type="term" value="P:tetrahydrofolate interconversion"/>
    <property type="evidence" value="ECO:0007669"/>
    <property type="project" value="TreeGrafter"/>
</dbReference>
<dbReference type="EMBL" id="BEGY01000134">
    <property type="protein sequence ID" value="GAX84751.1"/>
    <property type="molecule type" value="Genomic_DNA"/>
</dbReference>
<dbReference type="InterPro" id="IPR046346">
    <property type="entry name" value="Aminoacid_DH-like_N_sf"/>
</dbReference>
<dbReference type="Gene3D" id="3.40.50.720">
    <property type="entry name" value="NAD(P)-binding Rossmann-like Domain"/>
    <property type="match status" value="3"/>
</dbReference>
<dbReference type="InterPro" id="IPR020630">
    <property type="entry name" value="THF_DH/CycHdrlase_cat_dom"/>
</dbReference>
<dbReference type="InterPro" id="IPR020631">
    <property type="entry name" value="THF_DH/CycHdrlase_NAD-bd_dom"/>
</dbReference>
<comment type="caution">
    <text evidence="10">The sequence shown here is derived from an EMBL/GenBank/DDBJ whole genome shotgun (WGS) entry which is preliminary data.</text>
</comment>
<evidence type="ECO:0000256" key="6">
    <source>
        <dbReference type="ARBA" id="ARBA00023268"/>
    </source>
</evidence>
<evidence type="ECO:0000259" key="9">
    <source>
        <dbReference type="Pfam" id="PF02882"/>
    </source>
</evidence>
<evidence type="ECO:0000256" key="5">
    <source>
        <dbReference type="ARBA" id="ARBA00023002"/>
    </source>
</evidence>
<evidence type="ECO:0000259" key="8">
    <source>
        <dbReference type="Pfam" id="PF00763"/>
    </source>
</evidence>
<dbReference type="GO" id="GO:0004488">
    <property type="term" value="F:methylenetetrahydrofolate dehydrogenase (NADP+) activity"/>
    <property type="evidence" value="ECO:0007669"/>
    <property type="project" value="InterPro"/>
</dbReference>
<keyword evidence="6" id="KW-0511">Multifunctional enzyme</keyword>
<dbReference type="SUPFAM" id="SSF53223">
    <property type="entry name" value="Aminoacid dehydrogenase-like, N-terminal domain"/>
    <property type="match status" value="1"/>
</dbReference>
<keyword evidence="5" id="KW-0560">Oxidoreductase</keyword>